<sequence>MGMHHRLRFDYQTLVKLNFAFIVPANGGHFLPLVFFPAETFNHSIFIPTLLGQYIIKNIVLMSGGIVIGATVRGGLLTAKPSPKLRYSGFKNILSRDTLLSKQPNEAI</sequence>
<evidence type="ECO:0000256" key="1">
    <source>
        <dbReference type="SAM" id="Phobius"/>
    </source>
</evidence>
<keyword evidence="1" id="KW-1133">Transmembrane helix</keyword>
<keyword evidence="3" id="KW-1185">Reference proteome</keyword>
<gene>
    <name evidence="2" type="ORF">IDJ76_02710</name>
</gene>
<dbReference type="Proteomes" id="UP000619078">
    <property type="component" value="Unassembled WGS sequence"/>
</dbReference>
<comment type="caution">
    <text evidence="2">The sequence shown here is derived from an EMBL/GenBank/DDBJ whole genome shotgun (WGS) entry which is preliminary data.</text>
</comment>
<name>A0A926S0H1_9SPHI</name>
<protein>
    <submittedName>
        <fullName evidence="2">Uncharacterized protein</fullName>
    </submittedName>
</protein>
<dbReference type="AlphaFoldDB" id="A0A926S0H1"/>
<accession>A0A926S0H1</accession>
<feature type="transmembrane region" description="Helical" evidence="1">
    <location>
        <begin position="14"/>
        <end position="35"/>
    </location>
</feature>
<evidence type="ECO:0000313" key="3">
    <source>
        <dbReference type="Proteomes" id="UP000619078"/>
    </source>
</evidence>
<reference evidence="2" key="1">
    <citation type="submission" date="2020-09" db="EMBL/GenBank/DDBJ databases">
        <title>Novel species of Mucilaginibacter isolated from a glacier on the Tibetan Plateau.</title>
        <authorList>
            <person name="Liu Q."/>
            <person name="Xin Y.-H."/>
        </authorList>
    </citation>
    <scope>NUCLEOTIDE SEQUENCE</scope>
    <source>
        <strain evidence="2">ZB1P21</strain>
    </source>
</reference>
<dbReference type="EMBL" id="JACWMX010000001">
    <property type="protein sequence ID" value="MBD1392003.1"/>
    <property type="molecule type" value="Genomic_DNA"/>
</dbReference>
<keyword evidence="1" id="KW-0812">Transmembrane</keyword>
<proteinExistence type="predicted"/>
<organism evidence="2 3">
    <name type="scientific">Mucilaginibacter glaciei</name>
    <dbReference type="NCBI Taxonomy" id="2772109"/>
    <lineage>
        <taxon>Bacteria</taxon>
        <taxon>Pseudomonadati</taxon>
        <taxon>Bacteroidota</taxon>
        <taxon>Sphingobacteriia</taxon>
        <taxon>Sphingobacteriales</taxon>
        <taxon>Sphingobacteriaceae</taxon>
        <taxon>Mucilaginibacter</taxon>
    </lineage>
</organism>
<dbReference type="RefSeq" id="WP_191160468.1">
    <property type="nucleotide sequence ID" value="NZ_JACWMX010000001.1"/>
</dbReference>
<feature type="transmembrane region" description="Helical" evidence="1">
    <location>
        <begin position="55"/>
        <end position="76"/>
    </location>
</feature>
<keyword evidence="1" id="KW-0472">Membrane</keyword>
<evidence type="ECO:0000313" key="2">
    <source>
        <dbReference type="EMBL" id="MBD1392003.1"/>
    </source>
</evidence>